<dbReference type="EMBL" id="BPPX01000051">
    <property type="protein sequence ID" value="GJC90270.1"/>
    <property type="molecule type" value="Genomic_DNA"/>
</dbReference>
<feature type="compositionally biased region" description="Polar residues" evidence="1">
    <location>
        <begin position="188"/>
        <end position="210"/>
    </location>
</feature>
<evidence type="ECO:0000313" key="3">
    <source>
        <dbReference type="Proteomes" id="UP001055172"/>
    </source>
</evidence>
<sequence length="337" mass="37825">MSSKASNEPRSNRIRIPGLPAATNPNPPISQTALERATSNTIRLNKMTEPNPHHESSHWCLRARQLLRYHAAKGPEGRFISDDDLGRARLLQPNPAKLDDDEEDWPGNWDTKENSLRSTFNKTAWKEYPTALADESRKLPEGPPVETPAVETLAVETLAAEETPERLMEKPAERPGEGPVEKPVHEGQMQSKPQAEDSQQTSVETGSSTRQDQDLDDLIQYYGCLGMQHESDSLNDHGPPTRFAPSRTPGLQGGVPQDKDNLRERVRDIGSHVMPQSDDAGAFAFPRPPIDATNRHAGERSRGGGIHRREEFTMAQKEQFNAWYEREKIKHERKKGQ</sequence>
<protein>
    <submittedName>
        <fullName evidence="2">Uncharacterized protein</fullName>
    </submittedName>
</protein>
<dbReference type="Proteomes" id="UP001055172">
    <property type="component" value="Unassembled WGS sequence"/>
</dbReference>
<evidence type="ECO:0000313" key="2">
    <source>
        <dbReference type="EMBL" id="GJC90270.1"/>
    </source>
</evidence>
<proteinExistence type="predicted"/>
<organism evidence="2 3">
    <name type="scientific">Colletotrichum liriopes</name>
    <dbReference type="NCBI Taxonomy" id="708192"/>
    <lineage>
        <taxon>Eukaryota</taxon>
        <taxon>Fungi</taxon>
        <taxon>Dikarya</taxon>
        <taxon>Ascomycota</taxon>
        <taxon>Pezizomycotina</taxon>
        <taxon>Sordariomycetes</taxon>
        <taxon>Hypocreomycetidae</taxon>
        <taxon>Glomerellales</taxon>
        <taxon>Glomerellaceae</taxon>
        <taxon>Colletotrichum</taxon>
        <taxon>Colletotrichum spaethianum species complex</taxon>
    </lineage>
</organism>
<feature type="region of interest" description="Disordered" evidence="1">
    <location>
        <begin position="93"/>
        <end position="113"/>
    </location>
</feature>
<accession>A0AA37H0W3</accession>
<feature type="compositionally biased region" description="Polar residues" evidence="1">
    <location>
        <begin position="29"/>
        <end position="38"/>
    </location>
</feature>
<reference evidence="2 3" key="1">
    <citation type="submission" date="2021-07" db="EMBL/GenBank/DDBJ databases">
        <title>Genome data of Colletotrichum spaethianum.</title>
        <authorList>
            <person name="Utami Y.D."/>
            <person name="Hiruma K."/>
        </authorList>
    </citation>
    <scope>NUCLEOTIDE SEQUENCE [LARGE SCALE GENOMIC DNA]</scope>
    <source>
        <strain evidence="2 3">MAFF 242679</strain>
    </source>
</reference>
<gene>
    <name evidence="2" type="ORF">ColLi_13108</name>
</gene>
<feature type="region of interest" description="Disordered" evidence="1">
    <location>
        <begin position="1"/>
        <end position="38"/>
    </location>
</feature>
<keyword evidence="3" id="KW-1185">Reference proteome</keyword>
<feature type="region of interest" description="Disordered" evidence="1">
    <location>
        <begin position="273"/>
        <end position="308"/>
    </location>
</feature>
<comment type="caution">
    <text evidence="2">The sequence shown here is derived from an EMBL/GenBank/DDBJ whole genome shotgun (WGS) entry which is preliminary data.</text>
</comment>
<feature type="region of interest" description="Disordered" evidence="1">
    <location>
        <begin position="159"/>
        <end position="260"/>
    </location>
</feature>
<evidence type="ECO:0000256" key="1">
    <source>
        <dbReference type="SAM" id="MobiDB-lite"/>
    </source>
</evidence>
<feature type="compositionally biased region" description="Basic and acidic residues" evidence="1">
    <location>
        <begin position="163"/>
        <end position="185"/>
    </location>
</feature>
<dbReference type="AlphaFoldDB" id="A0AA37H0W3"/>
<name>A0AA37H0W3_9PEZI</name>
<feature type="compositionally biased region" description="Basic and acidic residues" evidence="1">
    <location>
        <begin position="293"/>
        <end position="308"/>
    </location>
</feature>